<evidence type="ECO:0000313" key="5">
    <source>
        <dbReference type="EMBL" id="MBP0440594.1"/>
    </source>
</evidence>
<evidence type="ECO:0000256" key="1">
    <source>
        <dbReference type="ARBA" id="ARBA00008061"/>
    </source>
</evidence>
<dbReference type="InterPro" id="IPR014756">
    <property type="entry name" value="Ig_E-set"/>
</dbReference>
<comment type="similarity">
    <text evidence="1">Belongs to the glycosyl hydrolase 13 family.</text>
</comment>
<accession>A0A8J7ULC6</accession>
<proteinExistence type="inferred from homology"/>
<dbReference type="InterPro" id="IPR011837">
    <property type="entry name" value="Glycogen_debranch_GlgX"/>
</dbReference>
<dbReference type="InterPro" id="IPR017853">
    <property type="entry name" value="GH"/>
</dbReference>
<keyword evidence="2" id="KW-0378">Hydrolase</keyword>
<protein>
    <submittedName>
        <fullName evidence="5">Glycogen debranching protein GlgX</fullName>
    </submittedName>
</protein>
<dbReference type="GO" id="GO:0004135">
    <property type="term" value="F:amylo-alpha-1,6-glucosidase activity"/>
    <property type="evidence" value="ECO:0007669"/>
    <property type="project" value="InterPro"/>
</dbReference>
<dbReference type="Pfam" id="PF02922">
    <property type="entry name" value="CBM_48"/>
    <property type="match status" value="1"/>
</dbReference>
<evidence type="ECO:0000259" key="4">
    <source>
        <dbReference type="SMART" id="SM00642"/>
    </source>
</evidence>
<sequence length="694" mass="78380">MPKAHRRVTHGSPTHLGARWDGTGTNFALFSAHATKVELCLFDSNGRREIERVELPEYTHEVFHGYLPEVRPGQLYGYRVHGPYAPEAGHRFNPNKLLIDPYALELRGEMRWHDAAFGYRIGSNRADLSFDRRDSASIMPKCVVVDPAVTWGDDIRPNTAWQDTIVYEAHVKGMTALREDLPPQLRGTFAGLADPNVIDHLVKLGVTAIELLPAQSFFNDRHLVERGLTNYWGYNTVNFFSPATRYISPGAGIHEFKLMVRRLHQAGIEVILDVVYNHTAEGNQMGPTLSFRGIDNASYYVLADDPRYYYDTTGTGNNVNLKNERVLQMVMDSLRYWVQECHVDGFRFDLASTLGRDRDTFDPSAVFFDTIRQDPVLSAVKMIAEPWDTGPGGYQVGNYPPLWAEWNDKYRDTVRGFWKGDDGLAGDLASNLLGAANLFEKRGRKPWACVSFVTAHDGFTLMDVVSYNDKHNEANGENNNDGHSHNLSWNCGAEGETDDPEILDLRDRMRRNLIATMLLSQGTPMVLMGDENGRTQGGNNNSYCQDDEMNWLKWDNVGERDQAFQTFVSNLIRIRKTRSLLGQRKFLHAEEVDETGTRDVQWFRPNGEPMEHGDWDNGLTRSMTMMLANAEERLAIFINAHYEPIEFTLPAGFEDGWTVLVDTATGVAAPRRGKSAEGNYAVEGRALVLLESLK</sequence>
<dbReference type="GO" id="GO:0005980">
    <property type="term" value="P:glycogen catabolic process"/>
    <property type="evidence" value="ECO:0007669"/>
    <property type="project" value="InterPro"/>
</dbReference>
<dbReference type="Gene3D" id="2.60.40.1180">
    <property type="entry name" value="Golgi alpha-mannosidase II"/>
    <property type="match status" value="1"/>
</dbReference>
<dbReference type="Proteomes" id="UP000666240">
    <property type="component" value="Unassembled WGS sequence"/>
</dbReference>
<evidence type="ECO:0000256" key="2">
    <source>
        <dbReference type="ARBA" id="ARBA00022801"/>
    </source>
</evidence>
<dbReference type="Gene3D" id="3.20.20.80">
    <property type="entry name" value="Glycosidases"/>
    <property type="match status" value="1"/>
</dbReference>
<dbReference type="SUPFAM" id="SSF81296">
    <property type="entry name" value="E set domains"/>
    <property type="match status" value="1"/>
</dbReference>
<dbReference type="InterPro" id="IPR044505">
    <property type="entry name" value="GlgX_Isoamylase_N_E_set"/>
</dbReference>
<dbReference type="NCBIfam" id="TIGR02100">
    <property type="entry name" value="glgX_debranch"/>
    <property type="match status" value="1"/>
</dbReference>
<comment type="caution">
    <text evidence="5">The sequence shown here is derived from an EMBL/GenBank/DDBJ whole genome shotgun (WGS) entry which is preliminary data.</text>
</comment>
<reference evidence="5" key="1">
    <citation type="submission" date="2021-03" db="EMBL/GenBank/DDBJ databases">
        <title>Genome sequencing and assembly of Tianweitania sediminis.</title>
        <authorList>
            <person name="Chhetri G."/>
        </authorList>
    </citation>
    <scope>NUCLEOTIDE SEQUENCE</scope>
    <source>
        <strain evidence="5">Z8</strain>
    </source>
</reference>
<dbReference type="AlphaFoldDB" id="A0A8J7ULC6"/>
<dbReference type="InterPro" id="IPR004193">
    <property type="entry name" value="Glyco_hydro_13_N"/>
</dbReference>
<evidence type="ECO:0000256" key="3">
    <source>
        <dbReference type="ARBA" id="ARBA00023295"/>
    </source>
</evidence>
<dbReference type="SUPFAM" id="SSF51011">
    <property type="entry name" value="Glycosyl hydrolase domain"/>
    <property type="match status" value="1"/>
</dbReference>
<dbReference type="PANTHER" id="PTHR43002">
    <property type="entry name" value="GLYCOGEN DEBRANCHING ENZYME"/>
    <property type="match status" value="1"/>
</dbReference>
<keyword evidence="3" id="KW-0326">Glycosidase</keyword>
<name>A0A8J7ULC6_9HYPH</name>
<dbReference type="SMART" id="SM00642">
    <property type="entry name" value="Aamy"/>
    <property type="match status" value="1"/>
</dbReference>
<dbReference type="InterPro" id="IPR013783">
    <property type="entry name" value="Ig-like_fold"/>
</dbReference>
<dbReference type="InterPro" id="IPR013780">
    <property type="entry name" value="Glyco_hydro_b"/>
</dbReference>
<dbReference type="SUPFAM" id="SSF51445">
    <property type="entry name" value="(Trans)glycosidases"/>
    <property type="match status" value="1"/>
</dbReference>
<dbReference type="CDD" id="cd02856">
    <property type="entry name" value="E_set_GDE_Isoamylase_N"/>
    <property type="match status" value="1"/>
</dbReference>
<evidence type="ECO:0000313" key="6">
    <source>
        <dbReference type="Proteomes" id="UP000666240"/>
    </source>
</evidence>
<dbReference type="Pfam" id="PF00128">
    <property type="entry name" value="Alpha-amylase"/>
    <property type="match status" value="1"/>
</dbReference>
<dbReference type="CDD" id="cd11326">
    <property type="entry name" value="AmyAc_Glg_debranch"/>
    <property type="match status" value="1"/>
</dbReference>
<dbReference type="Gene3D" id="2.60.40.10">
    <property type="entry name" value="Immunoglobulins"/>
    <property type="match status" value="1"/>
</dbReference>
<gene>
    <name evidence="5" type="primary">glgX</name>
    <name evidence="5" type="ORF">J5Y06_18245</name>
</gene>
<dbReference type="RefSeq" id="WP_209336621.1">
    <property type="nucleotide sequence ID" value="NZ_JAGIYY010000008.1"/>
</dbReference>
<dbReference type="EMBL" id="JAGIYY010000008">
    <property type="protein sequence ID" value="MBP0440594.1"/>
    <property type="molecule type" value="Genomic_DNA"/>
</dbReference>
<dbReference type="InterPro" id="IPR006047">
    <property type="entry name" value="GH13_cat_dom"/>
</dbReference>
<keyword evidence="6" id="KW-1185">Reference proteome</keyword>
<feature type="domain" description="Glycosyl hydrolase family 13 catalytic" evidence="4">
    <location>
        <begin position="172"/>
        <end position="575"/>
    </location>
</feature>
<organism evidence="5 6">
    <name type="scientific">Tianweitania sediminis</name>
    <dbReference type="NCBI Taxonomy" id="1502156"/>
    <lineage>
        <taxon>Bacteria</taxon>
        <taxon>Pseudomonadati</taxon>
        <taxon>Pseudomonadota</taxon>
        <taxon>Alphaproteobacteria</taxon>
        <taxon>Hyphomicrobiales</taxon>
        <taxon>Phyllobacteriaceae</taxon>
        <taxon>Tianweitania</taxon>
    </lineage>
</organism>